<dbReference type="SUPFAM" id="SSF81301">
    <property type="entry name" value="Nucleotidyltransferase"/>
    <property type="match status" value="1"/>
</dbReference>
<evidence type="ECO:0000313" key="2">
    <source>
        <dbReference type="EMBL" id="PHJ38040.1"/>
    </source>
</evidence>
<dbReference type="RefSeq" id="WP_099083265.1">
    <property type="nucleotide sequence ID" value="NZ_AWQQ01000058.1"/>
</dbReference>
<feature type="domain" description="Polymerase beta nucleotidyltransferase" evidence="1">
    <location>
        <begin position="47"/>
        <end position="124"/>
    </location>
</feature>
<dbReference type="InterPro" id="IPR043519">
    <property type="entry name" value="NT_sf"/>
</dbReference>
<dbReference type="AlphaFoldDB" id="A0A2C6LHY5"/>
<dbReference type="Proteomes" id="UP000222564">
    <property type="component" value="Unassembled WGS sequence"/>
</dbReference>
<dbReference type="CDD" id="cd05403">
    <property type="entry name" value="NT_KNTase_like"/>
    <property type="match status" value="1"/>
</dbReference>
<name>A0A2C6LHY5_9FIRM</name>
<protein>
    <recommendedName>
        <fullName evidence="1">Polymerase beta nucleotidyltransferase domain-containing protein</fullName>
    </recommendedName>
</protein>
<dbReference type="InterPro" id="IPR041633">
    <property type="entry name" value="Polbeta"/>
</dbReference>
<dbReference type="Gene3D" id="3.30.460.10">
    <property type="entry name" value="Beta Polymerase, domain 2"/>
    <property type="match status" value="1"/>
</dbReference>
<dbReference type="PANTHER" id="PTHR43852:SF2">
    <property type="entry name" value="PROTEIN ADENYLYLTRANSFERASE MNTA"/>
    <property type="match status" value="1"/>
</dbReference>
<evidence type="ECO:0000259" key="1">
    <source>
        <dbReference type="Pfam" id="PF18765"/>
    </source>
</evidence>
<dbReference type="InterPro" id="IPR052930">
    <property type="entry name" value="TA_antitoxin_MntA"/>
</dbReference>
<proteinExistence type="predicted"/>
<sequence>MKDETLHQEYINKLRRAWQKRARQKQEDLEKLRRDALLKATAAAAHLKEKYNVNAVYLYGSLVWGRHFSHRSDIDLYVEGFPAKISYWTMMVELENITKPHEINVVLNEDATPSLREKARNEGYRL</sequence>
<accession>A0A2C6LHY5</accession>
<dbReference type="PIRSF" id="PIRSF020217">
    <property type="entry name" value="UCP020217"/>
    <property type="match status" value="1"/>
</dbReference>
<dbReference type="Pfam" id="PF18765">
    <property type="entry name" value="Polbeta"/>
    <property type="match status" value="1"/>
</dbReference>
<organism evidence="2 3">
    <name type="scientific">Desulforamulus profundi</name>
    <dbReference type="NCBI Taxonomy" id="1383067"/>
    <lineage>
        <taxon>Bacteria</taxon>
        <taxon>Bacillati</taxon>
        <taxon>Bacillota</taxon>
        <taxon>Clostridia</taxon>
        <taxon>Eubacteriales</taxon>
        <taxon>Peptococcaceae</taxon>
        <taxon>Desulforamulus</taxon>
    </lineage>
</organism>
<reference evidence="2 3" key="1">
    <citation type="submission" date="2013-09" db="EMBL/GenBank/DDBJ databases">
        <title>Biodegradation of hydrocarbons in the deep terrestrial subsurface : characterization of a microbial consortium composed of two Desulfotomaculum species originating from a deep geological formation.</title>
        <authorList>
            <person name="Aullo T."/>
            <person name="Berlendis S."/>
            <person name="Lascourreges J.-F."/>
            <person name="Dessort D."/>
            <person name="Saint-Laurent S."/>
            <person name="Schraauwers B."/>
            <person name="Mas J."/>
            <person name="Magot M."/>
            <person name="Ranchou-Peyruse A."/>
        </authorList>
    </citation>
    <scope>NUCLEOTIDE SEQUENCE [LARGE SCALE GENOMIC DNA]</scope>
    <source>
        <strain evidence="2 3">Bs107</strain>
    </source>
</reference>
<gene>
    <name evidence="2" type="ORF">P378_12145</name>
</gene>
<dbReference type="OrthoDB" id="1808113at2"/>
<dbReference type="InterPro" id="IPR024700">
    <property type="entry name" value="UCP020217"/>
</dbReference>
<dbReference type="EMBL" id="AWQQ01000058">
    <property type="protein sequence ID" value="PHJ38040.1"/>
    <property type="molecule type" value="Genomic_DNA"/>
</dbReference>
<keyword evidence="3" id="KW-1185">Reference proteome</keyword>
<evidence type="ECO:0000313" key="3">
    <source>
        <dbReference type="Proteomes" id="UP000222564"/>
    </source>
</evidence>
<dbReference type="PANTHER" id="PTHR43852">
    <property type="entry name" value="NUCLEOTIDYLTRANSFERASE"/>
    <property type="match status" value="1"/>
</dbReference>
<comment type="caution">
    <text evidence="2">The sequence shown here is derived from an EMBL/GenBank/DDBJ whole genome shotgun (WGS) entry which is preliminary data.</text>
</comment>